<evidence type="ECO:0000313" key="3">
    <source>
        <dbReference type="EnsemblPlants" id="PAC:32910765.CDS.1"/>
    </source>
</evidence>
<dbReference type="Proteomes" id="UP000006727">
    <property type="component" value="Chromosome 24"/>
</dbReference>
<keyword evidence="1" id="KW-0732">Signal</keyword>
<reference evidence="2 4" key="1">
    <citation type="journal article" date="2008" name="Science">
        <title>The Physcomitrella genome reveals evolutionary insights into the conquest of land by plants.</title>
        <authorList>
            <person name="Rensing S."/>
            <person name="Lang D."/>
            <person name="Zimmer A."/>
            <person name="Terry A."/>
            <person name="Salamov A."/>
            <person name="Shapiro H."/>
            <person name="Nishiyama T."/>
            <person name="Perroud P.-F."/>
            <person name="Lindquist E."/>
            <person name="Kamisugi Y."/>
            <person name="Tanahashi T."/>
            <person name="Sakakibara K."/>
            <person name="Fujita T."/>
            <person name="Oishi K."/>
            <person name="Shin-I T."/>
            <person name="Kuroki Y."/>
            <person name="Toyoda A."/>
            <person name="Suzuki Y."/>
            <person name="Hashimoto A."/>
            <person name="Yamaguchi K."/>
            <person name="Sugano A."/>
            <person name="Kohara Y."/>
            <person name="Fujiyama A."/>
            <person name="Anterola A."/>
            <person name="Aoki S."/>
            <person name="Ashton N."/>
            <person name="Barbazuk W.B."/>
            <person name="Barker E."/>
            <person name="Bennetzen J."/>
            <person name="Bezanilla M."/>
            <person name="Blankenship R."/>
            <person name="Cho S.H."/>
            <person name="Dutcher S."/>
            <person name="Estelle M."/>
            <person name="Fawcett J.A."/>
            <person name="Gundlach H."/>
            <person name="Hanada K."/>
            <person name="Heyl A."/>
            <person name="Hicks K.A."/>
            <person name="Hugh J."/>
            <person name="Lohr M."/>
            <person name="Mayer K."/>
            <person name="Melkozernov A."/>
            <person name="Murata T."/>
            <person name="Nelson D."/>
            <person name="Pils B."/>
            <person name="Prigge M."/>
            <person name="Reiss B."/>
            <person name="Renner T."/>
            <person name="Rombauts S."/>
            <person name="Rushton P."/>
            <person name="Sanderfoot A."/>
            <person name="Schween G."/>
            <person name="Shiu S.-H."/>
            <person name="Stueber K."/>
            <person name="Theodoulou F.L."/>
            <person name="Tu H."/>
            <person name="Van de Peer Y."/>
            <person name="Verrier P.J."/>
            <person name="Waters E."/>
            <person name="Wood A."/>
            <person name="Yang L."/>
            <person name="Cove D."/>
            <person name="Cuming A."/>
            <person name="Hasebe M."/>
            <person name="Lucas S."/>
            <person name="Mishler D.B."/>
            <person name="Reski R."/>
            <person name="Grigoriev I."/>
            <person name="Quatrano R.S."/>
            <person name="Boore J.L."/>
        </authorList>
    </citation>
    <scope>NUCLEOTIDE SEQUENCE [LARGE SCALE GENOMIC DNA]</scope>
    <source>
        <strain evidence="3 4">cv. Gransden 2004</strain>
    </source>
</reference>
<dbReference type="Gramene" id="Pp3c24_2260V3.1">
    <property type="protein sequence ID" value="PAC:32910765.CDS.1"/>
    <property type="gene ID" value="Pp3c24_2260"/>
</dbReference>
<feature type="signal peptide" evidence="1">
    <location>
        <begin position="1"/>
        <end position="22"/>
    </location>
</feature>
<evidence type="ECO:0000256" key="1">
    <source>
        <dbReference type="SAM" id="SignalP"/>
    </source>
</evidence>
<accession>A0A2K1IF87</accession>
<feature type="chain" id="PRO_5036318877" evidence="1">
    <location>
        <begin position="23"/>
        <end position="113"/>
    </location>
</feature>
<dbReference type="EnsemblPlants" id="Pp3c24_2260V3.1">
    <property type="protein sequence ID" value="PAC:32910765.CDS.1"/>
    <property type="gene ID" value="Pp3c24_2260"/>
</dbReference>
<gene>
    <name evidence="2" type="ORF">PHYPA_028532</name>
</gene>
<protein>
    <submittedName>
        <fullName evidence="2 3">Uncharacterized protein</fullName>
    </submittedName>
</protein>
<reference evidence="2 4" key="2">
    <citation type="journal article" date="2018" name="Plant J.">
        <title>The Physcomitrella patens chromosome-scale assembly reveals moss genome structure and evolution.</title>
        <authorList>
            <person name="Lang D."/>
            <person name="Ullrich K.K."/>
            <person name="Murat F."/>
            <person name="Fuchs J."/>
            <person name="Jenkins J."/>
            <person name="Haas F.B."/>
            <person name="Piednoel M."/>
            <person name="Gundlach H."/>
            <person name="Van Bel M."/>
            <person name="Meyberg R."/>
            <person name="Vives C."/>
            <person name="Morata J."/>
            <person name="Symeonidi A."/>
            <person name="Hiss M."/>
            <person name="Muchero W."/>
            <person name="Kamisugi Y."/>
            <person name="Saleh O."/>
            <person name="Blanc G."/>
            <person name="Decker E.L."/>
            <person name="van Gessel N."/>
            <person name="Grimwood J."/>
            <person name="Hayes R.D."/>
            <person name="Graham S.W."/>
            <person name="Gunter L.E."/>
            <person name="McDaniel S.F."/>
            <person name="Hoernstein S.N.W."/>
            <person name="Larsson A."/>
            <person name="Li F.W."/>
            <person name="Perroud P.F."/>
            <person name="Phillips J."/>
            <person name="Ranjan P."/>
            <person name="Rokshar D.S."/>
            <person name="Rothfels C.J."/>
            <person name="Schneider L."/>
            <person name="Shu S."/>
            <person name="Stevenson D.W."/>
            <person name="Thummler F."/>
            <person name="Tillich M."/>
            <person name="Villarreal Aguilar J.C."/>
            <person name="Widiez T."/>
            <person name="Wong G.K."/>
            <person name="Wymore A."/>
            <person name="Zhang Y."/>
            <person name="Zimmer A.D."/>
            <person name="Quatrano R.S."/>
            <person name="Mayer K.F.X."/>
            <person name="Goodstein D."/>
            <person name="Casacuberta J.M."/>
            <person name="Vandepoele K."/>
            <person name="Reski R."/>
            <person name="Cuming A.C."/>
            <person name="Tuskan G.A."/>
            <person name="Maumus F."/>
            <person name="Salse J."/>
            <person name="Schmutz J."/>
            <person name="Rensing S.A."/>
        </authorList>
    </citation>
    <scope>NUCLEOTIDE SEQUENCE [LARGE SCALE GENOMIC DNA]</scope>
    <source>
        <strain evidence="3 4">cv. Gransden 2004</strain>
    </source>
</reference>
<evidence type="ECO:0000313" key="4">
    <source>
        <dbReference type="Proteomes" id="UP000006727"/>
    </source>
</evidence>
<evidence type="ECO:0000313" key="2">
    <source>
        <dbReference type="EMBL" id="PNR27940.1"/>
    </source>
</evidence>
<dbReference type="InParanoid" id="A0A2K1IF87"/>
<dbReference type="Gramene" id="Pp3c24_2270V3.1">
    <property type="protein sequence ID" value="PAC:32910814.CDS.1"/>
    <property type="gene ID" value="Pp3c24_2270"/>
</dbReference>
<proteinExistence type="predicted"/>
<dbReference type="EMBL" id="ABEU02000024">
    <property type="protein sequence ID" value="PNR27940.1"/>
    <property type="molecule type" value="Genomic_DNA"/>
</dbReference>
<name>A0A2K1IF87_PHYPA</name>
<sequence length="113" mass="12648">MVNSSRAVLSLFQSLLECVSIADDENMRNAACAFRIYSLLTKQRNISQMYGKPHGDCLCLTDGAAFCMLDFFTVSASSRDRILWYQMAKDDQLEIPQCAVCVQHLATTITIVN</sequence>
<keyword evidence="4" id="KW-1185">Reference proteome</keyword>
<reference evidence="3" key="3">
    <citation type="submission" date="2020-12" db="UniProtKB">
        <authorList>
            <consortium name="EnsemblPlants"/>
        </authorList>
    </citation>
    <scope>IDENTIFICATION</scope>
</reference>
<organism evidence="2">
    <name type="scientific">Physcomitrium patens</name>
    <name type="common">Spreading-leaved earth moss</name>
    <name type="synonym">Physcomitrella patens</name>
    <dbReference type="NCBI Taxonomy" id="3218"/>
    <lineage>
        <taxon>Eukaryota</taxon>
        <taxon>Viridiplantae</taxon>
        <taxon>Streptophyta</taxon>
        <taxon>Embryophyta</taxon>
        <taxon>Bryophyta</taxon>
        <taxon>Bryophytina</taxon>
        <taxon>Bryopsida</taxon>
        <taxon>Funariidae</taxon>
        <taxon>Funariales</taxon>
        <taxon>Funariaceae</taxon>
        <taxon>Physcomitrium</taxon>
    </lineage>
</organism>
<dbReference type="EnsemblPlants" id="Pp3c24_2270V3.1">
    <property type="protein sequence ID" value="PAC:32910814.CDS.1"/>
    <property type="gene ID" value="Pp3c24_2270"/>
</dbReference>
<dbReference type="AlphaFoldDB" id="A0A2K1IF87"/>